<proteinExistence type="predicted"/>
<feature type="region of interest" description="Disordered" evidence="1">
    <location>
        <begin position="81"/>
        <end position="145"/>
    </location>
</feature>
<evidence type="ECO:0000313" key="3">
    <source>
        <dbReference type="Proteomes" id="UP001385951"/>
    </source>
</evidence>
<comment type="caution">
    <text evidence="2">The sequence shown here is derived from an EMBL/GenBank/DDBJ whole genome shotgun (WGS) entry which is preliminary data.</text>
</comment>
<feature type="region of interest" description="Disordered" evidence="1">
    <location>
        <begin position="457"/>
        <end position="496"/>
    </location>
</feature>
<feature type="region of interest" description="Disordered" evidence="1">
    <location>
        <begin position="408"/>
        <end position="435"/>
    </location>
</feature>
<feature type="compositionally biased region" description="Acidic residues" evidence="1">
    <location>
        <begin position="233"/>
        <end position="243"/>
    </location>
</feature>
<accession>A0AAW0FSL2</accession>
<feature type="region of interest" description="Disordered" evidence="1">
    <location>
        <begin position="220"/>
        <end position="294"/>
    </location>
</feature>
<name>A0AAW0FSL2_9APHY</name>
<feature type="compositionally biased region" description="Polar residues" evidence="1">
    <location>
        <begin position="474"/>
        <end position="483"/>
    </location>
</feature>
<gene>
    <name evidence="2" type="ORF">QCA50_016596</name>
</gene>
<dbReference type="Proteomes" id="UP001385951">
    <property type="component" value="Unassembled WGS sequence"/>
</dbReference>
<feature type="region of interest" description="Disordered" evidence="1">
    <location>
        <begin position="545"/>
        <end position="583"/>
    </location>
</feature>
<evidence type="ECO:0000313" key="2">
    <source>
        <dbReference type="EMBL" id="KAK7680356.1"/>
    </source>
</evidence>
<feature type="compositionally biased region" description="Low complexity" evidence="1">
    <location>
        <begin position="613"/>
        <end position="629"/>
    </location>
</feature>
<protein>
    <submittedName>
        <fullName evidence="2">Uncharacterized protein</fullName>
    </submittedName>
</protein>
<organism evidence="2 3">
    <name type="scientific">Cerrena zonata</name>
    <dbReference type="NCBI Taxonomy" id="2478898"/>
    <lineage>
        <taxon>Eukaryota</taxon>
        <taxon>Fungi</taxon>
        <taxon>Dikarya</taxon>
        <taxon>Basidiomycota</taxon>
        <taxon>Agaricomycotina</taxon>
        <taxon>Agaricomycetes</taxon>
        <taxon>Polyporales</taxon>
        <taxon>Cerrenaceae</taxon>
        <taxon>Cerrena</taxon>
    </lineage>
</organism>
<evidence type="ECO:0000256" key="1">
    <source>
        <dbReference type="SAM" id="MobiDB-lite"/>
    </source>
</evidence>
<feature type="region of interest" description="Disordered" evidence="1">
    <location>
        <begin position="603"/>
        <end position="639"/>
    </location>
</feature>
<dbReference type="EMBL" id="JASBNA010000050">
    <property type="protein sequence ID" value="KAK7680356.1"/>
    <property type="molecule type" value="Genomic_DNA"/>
</dbReference>
<dbReference type="AlphaFoldDB" id="A0AAW0FSL2"/>
<feature type="compositionally biased region" description="Polar residues" evidence="1">
    <location>
        <begin position="562"/>
        <end position="577"/>
    </location>
</feature>
<sequence length="673" mass="74563">MRIQAPSSLHMLDKAVWLVTCLHEVIFDLSGNTGDDFVTIRCTFIDGDVREWTFKDEQCMSKLQGVLKDVEWSHIQSQKEKYERQSLDSQRSEVSPSPSPSQKKHKKQRSLLMTLVSLVSPNSSHSRGSSREPSPPPSICPTFPDVPEDLSSHHLRRRARASLIDAFRRVIYSEFSAYFPCIGSGFGFLTWVVRSNLRQIDEKLETLLRQTGLAGETRFKGRRNHHALPESPFFDDEEVEETSLESRSTDTDGSSVHTPTEHATVPLNYFNGKSRPVPNCPRSPTPPSPPSSDTMNLLHALSNQSEQLQQLLSQLHHARLATEADEKQVLAILEIKSRRTSLEQPRNVIAAADLEMEASRNHFLCGVDELDVHDLERKMKGLNVASPSSMLFPVVEEEEYEEHSLLMPGGESLTDIPLSPDTSDSWSEDSDDGTRPTVRLVEDAENGYLQPLPFATPPTSPTSSCFPGSPQYAHRQSQQTVPTLASLPPGTPVRARTKSMLVRTPPSEGPESRSQAHAMPHANHPALLHVFNPQTKIEIFDVSYDSDEEAESDSEHLPLSNGPYSNPNTSIMSQGSESGDDSQEFTLSMDAVDLSSPISDMSFQSCIPPPLSSSPAPSSPTSTLRSLSQPPSPSSHFQTLSKKTGILHEDWLISVDSEARVEVEFNVCRCAVV</sequence>
<feature type="compositionally biased region" description="Pro residues" evidence="1">
    <location>
        <begin position="278"/>
        <end position="290"/>
    </location>
</feature>
<keyword evidence="3" id="KW-1185">Reference proteome</keyword>
<reference evidence="2 3" key="1">
    <citation type="submission" date="2022-09" db="EMBL/GenBank/DDBJ databases">
        <authorList>
            <person name="Palmer J.M."/>
        </authorList>
    </citation>
    <scope>NUCLEOTIDE SEQUENCE [LARGE SCALE GENOMIC DNA]</scope>
    <source>
        <strain evidence="2 3">DSM 7382</strain>
    </source>
</reference>
<feature type="compositionally biased region" description="Low complexity" evidence="1">
    <location>
        <begin position="461"/>
        <end position="470"/>
    </location>
</feature>